<dbReference type="GO" id="GO:0030288">
    <property type="term" value="C:outer membrane-bounded periplasmic space"/>
    <property type="evidence" value="ECO:0007669"/>
    <property type="project" value="TreeGrafter"/>
</dbReference>
<dbReference type="RefSeq" id="WP_015898884.1">
    <property type="nucleotide sequence ID" value="NC_012440.1"/>
</dbReference>
<dbReference type="Pfam" id="PF03968">
    <property type="entry name" value="LptD_N"/>
    <property type="match status" value="1"/>
</dbReference>
<evidence type="ECO:0000313" key="6">
    <source>
        <dbReference type="Proteomes" id="UP000001366"/>
    </source>
</evidence>
<protein>
    <submittedName>
        <fullName evidence="5">Lipopolysaccharide transport periplasmic protein LptA</fullName>
    </submittedName>
</protein>
<dbReference type="InterPro" id="IPR014340">
    <property type="entry name" value="LptA"/>
</dbReference>
<keyword evidence="3" id="KW-0574">Periplasm</keyword>
<dbReference type="STRING" id="123214.PERMA_1724"/>
<accession>C0QS42</accession>
<dbReference type="GO" id="GO:0015920">
    <property type="term" value="P:lipopolysaccharide transport"/>
    <property type="evidence" value="ECO:0007669"/>
    <property type="project" value="InterPro"/>
</dbReference>
<name>C0QS42_PERMH</name>
<evidence type="ECO:0000256" key="3">
    <source>
        <dbReference type="ARBA" id="ARBA00022764"/>
    </source>
</evidence>
<evidence type="ECO:0000313" key="5">
    <source>
        <dbReference type="EMBL" id="ACO04780.1"/>
    </source>
</evidence>
<dbReference type="PaxDb" id="123214-PERMA_1724"/>
<keyword evidence="1" id="KW-0813">Transport</keyword>
<dbReference type="eggNOG" id="COG1934">
    <property type="taxonomic scope" value="Bacteria"/>
</dbReference>
<dbReference type="GO" id="GO:0001530">
    <property type="term" value="F:lipopolysaccharide binding"/>
    <property type="evidence" value="ECO:0007669"/>
    <property type="project" value="InterPro"/>
</dbReference>
<dbReference type="HOGENOM" id="CLU_095993_7_2_0"/>
<dbReference type="KEGG" id="pmx:PERMA_1724"/>
<gene>
    <name evidence="5" type="primary">lptA</name>
    <name evidence="5" type="ordered locus">PERMA_1724</name>
</gene>
<dbReference type="Proteomes" id="UP000001366">
    <property type="component" value="Chromosome"/>
</dbReference>
<keyword evidence="2" id="KW-0732">Signal</keyword>
<dbReference type="AlphaFoldDB" id="C0QS42"/>
<dbReference type="Gene3D" id="2.60.450.10">
    <property type="entry name" value="Lipopolysaccharide (LPS) transport protein A like domain"/>
    <property type="match status" value="1"/>
</dbReference>
<dbReference type="GO" id="GO:0017089">
    <property type="term" value="F:glycolipid transfer activity"/>
    <property type="evidence" value="ECO:0007669"/>
    <property type="project" value="TreeGrafter"/>
</dbReference>
<dbReference type="InterPro" id="IPR052037">
    <property type="entry name" value="LPS_export_LptA"/>
</dbReference>
<dbReference type="PANTHER" id="PTHR36504">
    <property type="entry name" value="LIPOPOLYSACCHARIDE EXPORT SYSTEM PROTEIN LPTA"/>
    <property type="match status" value="1"/>
</dbReference>
<dbReference type="OrthoDB" id="14367at2"/>
<organism evidence="5 6">
    <name type="scientific">Persephonella marina (strain DSM 14350 / EX-H1)</name>
    <dbReference type="NCBI Taxonomy" id="123214"/>
    <lineage>
        <taxon>Bacteria</taxon>
        <taxon>Pseudomonadati</taxon>
        <taxon>Aquificota</taxon>
        <taxon>Aquificia</taxon>
        <taxon>Aquificales</taxon>
        <taxon>Hydrogenothermaceae</taxon>
        <taxon>Persephonella</taxon>
    </lineage>
</organism>
<sequence length="156" mass="18020">MVRLILIFFMLFSFAYPQEEKKEEPILIEADELVYNKNENTAVYKGNVTVKKGNLTINAEKMIIYLSEEGDISRIYAEGDVRFKKGNRSGSSKKAEYIKDKDIIVLIDKAKLIQEKNIIEGDEIIYHLDTEVAEVKGKDNKVRTVIFPDKIKEKEK</sequence>
<dbReference type="NCBIfam" id="TIGR03002">
    <property type="entry name" value="outer_YhbN_LptA"/>
    <property type="match status" value="1"/>
</dbReference>
<evidence type="ECO:0000256" key="1">
    <source>
        <dbReference type="ARBA" id="ARBA00022448"/>
    </source>
</evidence>
<dbReference type="PANTHER" id="PTHR36504:SF1">
    <property type="entry name" value="LIPOPOLYSACCHARIDE EXPORT SYSTEM PROTEIN LPTA"/>
    <property type="match status" value="1"/>
</dbReference>
<proteinExistence type="predicted"/>
<evidence type="ECO:0000259" key="4">
    <source>
        <dbReference type="Pfam" id="PF03968"/>
    </source>
</evidence>
<dbReference type="EMBL" id="CP001230">
    <property type="protein sequence ID" value="ACO04780.1"/>
    <property type="molecule type" value="Genomic_DNA"/>
</dbReference>
<reference evidence="5 6" key="1">
    <citation type="journal article" date="2009" name="J. Bacteriol.">
        <title>Complete and draft genome sequences of six members of the Aquificales.</title>
        <authorList>
            <person name="Reysenbach A.L."/>
            <person name="Hamamura N."/>
            <person name="Podar M."/>
            <person name="Griffiths E."/>
            <person name="Ferreira S."/>
            <person name="Hochstein R."/>
            <person name="Heidelberg J."/>
            <person name="Johnson J."/>
            <person name="Mead D."/>
            <person name="Pohorille A."/>
            <person name="Sarmiento M."/>
            <person name="Schweighofer K."/>
            <person name="Seshadri R."/>
            <person name="Voytek M.A."/>
        </authorList>
    </citation>
    <scope>NUCLEOTIDE SEQUENCE [LARGE SCALE GENOMIC DNA]</scope>
    <source>
        <strain evidence="6">DSM 14350 / EX-H1</strain>
    </source>
</reference>
<dbReference type="GO" id="GO:0009279">
    <property type="term" value="C:cell outer membrane"/>
    <property type="evidence" value="ECO:0007669"/>
    <property type="project" value="TreeGrafter"/>
</dbReference>
<feature type="domain" description="Organic solvent tolerance-like N-terminal" evidence="4">
    <location>
        <begin position="28"/>
        <end position="131"/>
    </location>
</feature>
<evidence type="ECO:0000256" key="2">
    <source>
        <dbReference type="ARBA" id="ARBA00022729"/>
    </source>
</evidence>
<keyword evidence="6" id="KW-1185">Reference proteome</keyword>
<dbReference type="InterPro" id="IPR005653">
    <property type="entry name" value="OstA-like_N"/>
</dbReference>